<proteinExistence type="inferred from homology"/>
<dbReference type="SUPFAM" id="SSF51735">
    <property type="entry name" value="NAD(P)-binding Rossmann-fold domains"/>
    <property type="match status" value="1"/>
</dbReference>
<dbReference type="RefSeq" id="WP_066962475.1">
    <property type="nucleotide sequence ID" value="NZ_CP023449.1"/>
</dbReference>
<dbReference type="PRINTS" id="PR00081">
    <property type="entry name" value="GDHRDH"/>
</dbReference>
<evidence type="ECO:0000256" key="1">
    <source>
        <dbReference type="ARBA" id="ARBA00006484"/>
    </source>
</evidence>
<gene>
    <name evidence="3" type="ORF">COO09_12320</name>
</gene>
<dbReference type="CDD" id="cd05233">
    <property type="entry name" value="SDR_c"/>
    <property type="match status" value="1"/>
</dbReference>
<dbReference type="InterPro" id="IPR002347">
    <property type="entry name" value="SDR_fam"/>
</dbReference>
<dbReference type="Pfam" id="PF13561">
    <property type="entry name" value="adh_short_C2"/>
    <property type="match status" value="1"/>
</dbReference>
<dbReference type="InterPro" id="IPR036291">
    <property type="entry name" value="NAD(P)-bd_dom_sf"/>
</dbReference>
<evidence type="ECO:0000256" key="2">
    <source>
        <dbReference type="SAM" id="Phobius"/>
    </source>
</evidence>
<dbReference type="PANTHER" id="PTHR43975:SF2">
    <property type="entry name" value="EG:BACR7A4.14 PROTEIN-RELATED"/>
    <property type="match status" value="1"/>
</dbReference>
<dbReference type="InterPro" id="IPR020904">
    <property type="entry name" value="Sc_DH/Rdtase_CS"/>
</dbReference>
<protein>
    <submittedName>
        <fullName evidence="3">NAD(P)-dependent oxidoreductase</fullName>
    </submittedName>
</protein>
<reference evidence="3 4" key="1">
    <citation type="submission" date="2017-09" db="EMBL/GenBank/DDBJ databases">
        <title>The Catabolism of 3,6-Dichlorosalicylic acid is Initiated by the Cytochrome P450 Monooxygenase DsmABC in Rhizorhabdus dicambivorans Ndbn-20.</title>
        <authorList>
            <person name="Na L."/>
        </authorList>
    </citation>
    <scope>NUCLEOTIDE SEQUENCE [LARGE SCALE GENOMIC DNA]</scope>
    <source>
        <strain evidence="3 4">Ndbn-20m</strain>
    </source>
</reference>
<evidence type="ECO:0000313" key="4">
    <source>
        <dbReference type="Proteomes" id="UP000218934"/>
    </source>
</evidence>
<accession>A0A2A4FXA6</accession>
<evidence type="ECO:0000313" key="3">
    <source>
        <dbReference type="EMBL" id="PCE42093.1"/>
    </source>
</evidence>
<organism evidence="3 4">
    <name type="scientific">Rhizorhabdus dicambivorans</name>
    <dbReference type="NCBI Taxonomy" id="1850238"/>
    <lineage>
        <taxon>Bacteria</taxon>
        <taxon>Pseudomonadati</taxon>
        <taxon>Pseudomonadota</taxon>
        <taxon>Alphaproteobacteria</taxon>
        <taxon>Sphingomonadales</taxon>
        <taxon>Sphingomonadaceae</taxon>
        <taxon>Rhizorhabdus</taxon>
    </lineage>
</organism>
<dbReference type="Proteomes" id="UP000218934">
    <property type="component" value="Unassembled WGS sequence"/>
</dbReference>
<sequence>MVADEMSGAPVVLITGAAAGIGLAVAIHLANHGYRIVAVDIDRPALDAAFARFHDRAVLRVVADIASAEGAERAVEAGVEHFGSLHALVNNAALHGKAWGGPCLDYSPEEWMKLFSVNVFAIVALAKAALPALARSAGVVLNMSSMVGYGHGHSSPYAVSKAAVNGLTMSLSQELGRHGVRVVGLAPGFINTPLVASGLDAAARERLMSLQAIKETGTPEDIAGIIAFLISPAARLITGATLLADLGITRRP</sequence>
<dbReference type="EMBL" id="NWUF01000010">
    <property type="protein sequence ID" value="PCE42093.1"/>
    <property type="molecule type" value="Genomic_DNA"/>
</dbReference>
<dbReference type="OrthoDB" id="9780084at2"/>
<dbReference type="KEGG" id="rdi:CMV14_18615"/>
<dbReference type="FunFam" id="3.40.50.720:FF:000084">
    <property type="entry name" value="Short-chain dehydrogenase reductase"/>
    <property type="match status" value="1"/>
</dbReference>
<name>A0A2A4FXA6_9SPHN</name>
<comment type="caution">
    <text evidence="3">The sequence shown here is derived from an EMBL/GenBank/DDBJ whole genome shotgun (WGS) entry which is preliminary data.</text>
</comment>
<comment type="similarity">
    <text evidence="1">Belongs to the short-chain dehydrogenases/reductases (SDR) family.</text>
</comment>
<dbReference type="PROSITE" id="PS00061">
    <property type="entry name" value="ADH_SHORT"/>
    <property type="match status" value="1"/>
</dbReference>
<dbReference type="PANTHER" id="PTHR43975">
    <property type="entry name" value="ZGC:101858"/>
    <property type="match status" value="1"/>
</dbReference>
<keyword evidence="2" id="KW-0472">Membrane</keyword>
<keyword evidence="2" id="KW-1133">Transmembrane helix</keyword>
<dbReference type="Gene3D" id="3.40.50.720">
    <property type="entry name" value="NAD(P)-binding Rossmann-like Domain"/>
    <property type="match status" value="1"/>
</dbReference>
<feature type="transmembrane region" description="Helical" evidence="2">
    <location>
        <begin position="6"/>
        <end position="27"/>
    </location>
</feature>
<dbReference type="AlphaFoldDB" id="A0A2A4FXA6"/>
<keyword evidence="2" id="KW-0812">Transmembrane</keyword>
<dbReference type="PRINTS" id="PR00080">
    <property type="entry name" value="SDRFAMILY"/>
</dbReference>
<keyword evidence="4" id="KW-1185">Reference proteome</keyword>